<sequence length="246" mass="25718">MTGLRPGPALTEPAADIHDGLILLARRWATWQWPTTLPQPAAPAGESEEKPPAPPTGYRAVWALWRLRAGRAAGVLGGGYLAITAAVGTLNSAPWMAAPAGVLLAVAARRAAVDARPPAPAVDDDQVLAAVHALFGDADRIHLSPLARALGERLPGEWTTATVREWAGRSGVVVTESVRVKGVGVNTGIYRRDLPPPPPLSDPLSGRSPAGQGATATPTDLEIEEWAPGAFTARNPAETTARHHTI</sequence>
<dbReference type="RefSeq" id="WP_139667224.1">
    <property type="nucleotide sequence ID" value="NZ_VDLY02000005.1"/>
</dbReference>
<comment type="caution">
    <text evidence="2">The sequence shown here is derived from an EMBL/GenBank/DDBJ whole genome shotgun (WGS) entry which is preliminary data.</text>
</comment>
<evidence type="ECO:0000313" key="2">
    <source>
        <dbReference type="EMBL" id="KAB8167076.1"/>
    </source>
</evidence>
<organism evidence="2 3">
    <name type="scientific">Streptomyces mimosae</name>
    <dbReference type="NCBI Taxonomy" id="2586635"/>
    <lineage>
        <taxon>Bacteria</taxon>
        <taxon>Bacillati</taxon>
        <taxon>Actinomycetota</taxon>
        <taxon>Actinomycetes</taxon>
        <taxon>Kitasatosporales</taxon>
        <taxon>Streptomycetaceae</taxon>
        <taxon>Streptomyces</taxon>
    </lineage>
</organism>
<proteinExistence type="predicted"/>
<dbReference type="Proteomes" id="UP000314251">
    <property type="component" value="Unassembled WGS sequence"/>
</dbReference>
<feature type="region of interest" description="Disordered" evidence="1">
    <location>
        <begin position="188"/>
        <end position="221"/>
    </location>
</feature>
<dbReference type="EMBL" id="VDLY02000005">
    <property type="protein sequence ID" value="KAB8167076.1"/>
    <property type="molecule type" value="Genomic_DNA"/>
</dbReference>
<evidence type="ECO:0000256" key="1">
    <source>
        <dbReference type="SAM" id="MobiDB-lite"/>
    </source>
</evidence>
<dbReference type="AlphaFoldDB" id="A0A5N6AGE3"/>
<name>A0A5N6AGE3_9ACTN</name>
<keyword evidence="3" id="KW-1185">Reference proteome</keyword>
<reference evidence="2" key="1">
    <citation type="submission" date="2019-10" db="EMBL/GenBank/DDBJ databases">
        <title>Nonomuraea sp. nov., isolated from Phyllanthus amarus.</title>
        <authorList>
            <person name="Klykleung N."/>
            <person name="Tanasupawat S."/>
        </authorList>
    </citation>
    <scope>NUCLEOTIDE SEQUENCE [LARGE SCALE GENOMIC DNA]</scope>
    <source>
        <strain evidence="2">3MP-10</strain>
    </source>
</reference>
<protein>
    <submittedName>
        <fullName evidence="2">Uncharacterized protein</fullName>
    </submittedName>
</protein>
<dbReference type="OrthoDB" id="9960671at2"/>
<gene>
    <name evidence="2" type="ORF">FH607_009240</name>
</gene>
<accession>A0A5N6AGE3</accession>
<evidence type="ECO:0000313" key="3">
    <source>
        <dbReference type="Proteomes" id="UP000314251"/>
    </source>
</evidence>